<dbReference type="EMBL" id="ML735707">
    <property type="protein sequence ID" value="KAE8420666.1"/>
    <property type="molecule type" value="Genomic_DNA"/>
</dbReference>
<keyword evidence="2" id="KW-1185">Reference proteome</keyword>
<protein>
    <submittedName>
        <fullName evidence="1">Uncharacterized protein</fullName>
    </submittedName>
</protein>
<evidence type="ECO:0000313" key="1">
    <source>
        <dbReference type="EMBL" id="KAE8420666.1"/>
    </source>
</evidence>
<reference evidence="1 2" key="1">
    <citation type="submission" date="2019-04" db="EMBL/GenBank/DDBJ databases">
        <authorList>
            <consortium name="DOE Joint Genome Institute"/>
            <person name="Mondo S."/>
            <person name="Kjaerbolling I."/>
            <person name="Vesth T."/>
            <person name="Frisvad J.C."/>
            <person name="Nybo J.L."/>
            <person name="Theobald S."/>
            <person name="Kildgaard S."/>
            <person name="Isbrandt T."/>
            <person name="Kuo A."/>
            <person name="Sato A."/>
            <person name="Lyhne E.K."/>
            <person name="Kogle M.E."/>
            <person name="Wiebenga A."/>
            <person name="Kun R.S."/>
            <person name="Lubbers R.J."/>
            <person name="Makela M.R."/>
            <person name="Barry K."/>
            <person name="Chovatia M."/>
            <person name="Clum A."/>
            <person name="Daum C."/>
            <person name="Haridas S."/>
            <person name="He G."/>
            <person name="LaButti K."/>
            <person name="Lipzen A."/>
            <person name="Riley R."/>
            <person name="Salamov A."/>
            <person name="Simmons B.A."/>
            <person name="Magnuson J.K."/>
            <person name="Henrissat B."/>
            <person name="Mortensen U.H."/>
            <person name="Larsen T.O."/>
            <person name="Devries R.P."/>
            <person name="Grigoriev I.V."/>
            <person name="Machida M."/>
            <person name="Baker S.E."/>
            <person name="Andersen M.R."/>
            <person name="Cantor M.N."/>
            <person name="Hua S.X."/>
        </authorList>
    </citation>
    <scope>NUCLEOTIDE SEQUENCE [LARGE SCALE GENOMIC DNA]</scope>
    <source>
        <strain evidence="1 2">CBS 117616</strain>
    </source>
</reference>
<sequence length="175" mass="19908">MEKRTIASGIEMRTLVTCLPIASLEHPLFGRTNRFANQLGSSRELSDKSLVLRVPMLNMWQVLRAFYHRRMGSPRHVNYQVYNGRLCYLAYIENSQFSPCLESQGLRSIHSILQSTIWCIQATCYRVYQPSDFQGCAIAVYMPQAAESICMDNFILGPNTVASSPTWPKGDNIFC</sequence>
<name>A0ABQ6WWI3_9EURO</name>
<organism evidence="1 2">
    <name type="scientific">Aspergillus pseudocaelatus</name>
    <dbReference type="NCBI Taxonomy" id="1825620"/>
    <lineage>
        <taxon>Eukaryota</taxon>
        <taxon>Fungi</taxon>
        <taxon>Dikarya</taxon>
        <taxon>Ascomycota</taxon>
        <taxon>Pezizomycotina</taxon>
        <taxon>Eurotiomycetes</taxon>
        <taxon>Eurotiomycetidae</taxon>
        <taxon>Eurotiales</taxon>
        <taxon>Aspergillaceae</taxon>
        <taxon>Aspergillus</taxon>
        <taxon>Aspergillus subgen. Circumdati</taxon>
    </lineage>
</organism>
<dbReference type="Proteomes" id="UP000325395">
    <property type="component" value="Unassembled WGS sequence"/>
</dbReference>
<evidence type="ECO:0000313" key="2">
    <source>
        <dbReference type="Proteomes" id="UP000325395"/>
    </source>
</evidence>
<accession>A0ABQ6WWI3</accession>
<gene>
    <name evidence="1" type="ORF">BDV36DRAFT_100289</name>
</gene>
<proteinExistence type="predicted"/>